<dbReference type="Pfam" id="PF02518">
    <property type="entry name" value="HATPase_c"/>
    <property type="match status" value="1"/>
</dbReference>
<evidence type="ECO:0000256" key="3">
    <source>
        <dbReference type="ARBA" id="ARBA00022553"/>
    </source>
</evidence>
<dbReference type="EMBL" id="JBANEI010000028">
    <property type="protein sequence ID" value="MEI2684450.1"/>
    <property type="molecule type" value="Genomic_DNA"/>
</dbReference>
<feature type="signal peptide" evidence="8">
    <location>
        <begin position="1"/>
        <end position="29"/>
    </location>
</feature>
<feature type="transmembrane region" description="Helical" evidence="7">
    <location>
        <begin position="232"/>
        <end position="254"/>
    </location>
</feature>
<evidence type="ECO:0000256" key="7">
    <source>
        <dbReference type="SAM" id="Phobius"/>
    </source>
</evidence>
<dbReference type="SUPFAM" id="SSF47384">
    <property type="entry name" value="Homodimeric domain of signal transducing histidine kinase"/>
    <property type="match status" value="1"/>
</dbReference>
<dbReference type="SUPFAM" id="SSF55874">
    <property type="entry name" value="ATPase domain of HSP90 chaperone/DNA topoisomerase II/histidine kinase"/>
    <property type="match status" value="1"/>
</dbReference>
<dbReference type="InterPro" id="IPR003594">
    <property type="entry name" value="HATPase_dom"/>
</dbReference>
<evidence type="ECO:0000256" key="1">
    <source>
        <dbReference type="ARBA" id="ARBA00000085"/>
    </source>
</evidence>
<evidence type="ECO:0000256" key="4">
    <source>
        <dbReference type="ARBA" id="ARBA00022679"/>
    </source>
</evidence>
<dbReference type="Proteomes" id="UP001306592">
    <property type="component" value="Unassembled WGS sequence"/>
</dbReference>
<keyword evidence="7" id="KW-0812">Transmembrane</keyword>
<evidence type="ECO:0000313" key="11">
    <source>
        <dbReference type="Proteomes" id="UP001306592"/>
    </source>
</evidence>
<evidence type="ECO:0000313" key="10">
    <source>
        <dbReference type="EMBL" id="MEI2684450.1"/>
    </source>
</evidence>
<comment type="catalytic activity">
    <reaction evidence="1">
        <text>ATP + protein L-histidine = ADP + protein N-phospho-L-histidine.</text>
        <dbReference type="EC" id="2.7.13.3"/>
    </reaction>
</comment>
<keyword evidence="4" id="KW-0808">Transferase</keyword>
<dbReference type="InterPro" id="IPR036097">
    <property type="entry name" value="HisK_dim/P_sf"/>
</dbReference>
<reference evidence="10 11" key="1">
    <citation type="submission" date="2024-02" db="EMBL/GenBank/DDBJ databases">
        <title>First report Erwinia aphidicola in onion in Chile.</title>
        <authorList>
            <person name="Valenzuela M."/>
            <person name="Pena M."/>
            <person name="Dutta B."/>
        </authorList>
    </citation>
    <scope>NUCLEOTIDE SEQUENCE [LARGE SCALE GENOMIC DNA]</scope>
    <source>
        <strain evidence="10 11">QCJ3A</strain>
    </source>
</reference>
<dbReference type="PROSITE" id="PS50109">
    <property type="entry name" value="HIS_KIN"/>
    <property type="match status" value="1"/>
</dbReference>
<feature type="chain" id="PRO_5047260257" description="histidine kinase" evidence="8">
    <location>
        <begin position="30"/>
        <end position="466"/>
    </location>
</feature>
<dbReference type="SMART" id="SM00387">
    <property type="entry name" value="HATPase_c"/>
    <property type="match status" value="1"/>
</dbReference>
<keyword evidence="7" id="KW-0472">Membrane</keyword>
<evidence type="ECO:0000256" key="8">
    <source>
        <dbReference type="SAM" id="SignalP"/>
    </source>
</evidence>
<evidence type="ECO:0000259" key="9">
    <source>
        <dbReference type="PROSITE" id="PS50109"/>
    </source>
</evidence>
<sequence>MERSKMLSLLTVCSLLIAACAPLPLSQSAEQFFSALEQAPTRIAIPLSTLQQLDPLLLRPSSLYPDFDDVPLPVLSALYHYQQRCTGSLREVPRASRQLALALCHDTLLTADWFATHPVSPLGGSNAWYYLQRHPEQRAALEKVLHVRERPQALGGIGLLSDENLDALASGQGWLMQNGTLWRLHHQQWLLYAPQVWQPLARRAGITLLAAGGRCDIALSTLCIIPGVESSAGWRSLLTGAAIMASVSLIWFAWQRRRLQQRHRFILQMLTHELRTPIARLGNVVEDFRRDFDTLPLPAQSGFAALADCVQRMRQMAEASQHYLTGDSRRKVLEAPTALLLSDWLSHITGCWPGLTFCLASDRRVALPIYWVTLCLNNLLDNAFRHGRAPVRLSAEWGKGRLTLRVTDAGSLQSPRLPHLGRSLSAQSGMGLGLAIVRRIIWRLKGRLTLSGPPTTFTLELPCDKQ</sequence>
<dbReference type="InterPro" id="IPR050980">
    <property type="entry name" value="2C_sensor_his_kinase"/>
</dbReference>
<gene>
    <name evidence="10" type="ORF">V8N49_22765</name>
</gene>
<dbReference type="RefSeq" id="WP_336204118.1">
    <property type="nucleotide sequence ID" value="NZ_JBANEI010000028.1"/>
</dbReference>
<dbReference type="PROSITE" id="PS51257">
    <property type="entry name" value="PROKAR_LIPOPROTEIN"/>
    <property type="match status" value="1"/>
</dbReference>
<evidence type="ECO:0000256" key="5">
    <source>
        <dbReference type="ARBA" id="ARBA00022777"/>
    </source>
</evidence>
<dbReference type="Gene3D" id="3.30.565.10">
    <property type="entry name" value="Histidine kinase-like ATPase, C-terminal domain"/>
    <property type="match status" value="1"/>
</dbReference>
<keyword evidence="5" id="KW-0418">Kinase</keyword>
<dbReference type="PANTHER" id="PTHR44936:SF9">
    <property type="entry name" value="SENSOR PROTEIN CREC"/>
    <property type="match status" value="1"/>
</dbReference>
<protein>
    <recommendedName>
        <fullName evidence="2">histidine kinase</fullName>
        <ecNumber evidence="2">2.7.13.3</ecNumber>
    </recommendedName>
</protein>
<dbReference type="EC" id="2.7.13.3" evidence="2"/>
<dbReference type="InterPro" id="IPR005467">
    <property type="entry name" value="His_kinase_dom"/>
</dbReference>
<proteinExistence type="predicted"/>
<organism evidence="10 11">
    <name type="scientific">Erwinia aphidicola</name>
    <dbReference type="NCBI Taxonomy" id="68334"/>
    <lineage>
        <taxon>Bacteria</taxon>
        <taxon>Pseudomonadati</taxon>
        <taxon>Pseudomonadota</taxon>
        <taxon>Gammaproteobacteria</taxon>
        <taxon>Enterobacterales</taxon>
        <taxon>Erwiniaceae</taxon>
        <taxon>Erwinia</taxon>
    </lineage>
</organism>
<dbReference type="InterPro" id="IPR021821">
    <property type="entry name" value="VxrA_SD"/>
</dbReference>
<feature type="domain" description="Histidine kinase" evidence="9">
    <location>
        <begin position="376"/>
        <end position="465"/>
    </location>
</feature>
<comment type="caution">
    <text evidence="10">The sequence shown here is derived from an EMBL/GenBank/DDBJ whole genome shotgun (WGS) entry which is preliminary data.</text>
</comment>
<keyword evidence="6" id="KW-0902">Two-component regulatory system</keyword>
<dbReference type="Pfam" id="PF11884">
    <property type="entry name" value="DUF3404"/>
    <property type="match status" value="1"/>
</dbReference>
<dbReference type="InterPro" id="IPR036890">
    <property type="entry name" value="HATPase_C_sf"/>
</dbReference>
<accession>A0ABU8DLR9</accession>
<keyword evidence="8" id="KW-0732">Signal</keyword>
<evidence type="ECO:0000256" key="6">
    <source>
        <dbReference type="ARBA" id="ARBA00023012"/>
    </source>
</evidence>
<dbReference type="PANTHER" id="PTHR44936">
    <property type="entry name" value="SENSOR PROTEIN CREC"/>
    <property type="match status" value="1"/>
</dbReference>
<evidence type="ECO:0000256" key="2">
    <source>
        <dbReference type="ARBA" id="ARBA00012438"/>
    </source>
</evidence>
<keyword evidence="7" id="KW-1133">Transmembrane helix</keyword>
<name>A0ABU8DLR9_ERWAP</name>
<keyword evidence="3" id="KW-0597">Phosphoprotein</keyword>
<keyword evidence="11" id="KW-1185">Reference proteome</keyword>